<evidence type="ECO:0000256" key="7">
    <source>
        <dbReference type="SAM" id="SignalP"/>
    </source>
</evidence>
<sequence>MDNHQQPTCFAQSLLSYLICGLLAGQPVFPAFAAPTPANSATGIDKAGNGVPVVNIATPNGAGISHNQFQNYNVGKEGLILNNATGQLNQTQLGGLIQNNPNLKAGQEARGIINEVTGANRSQLNGYTEVAGKAANVMVANPYGITCNGCGFINTPNATLTTGKPVFDASGNLQSLDVNKGSITVEGQGLNASESDALSIISRATEVNAQIHANAMNVITGANRVDKNGRITAIAGEGAAPVVAVDTGALGGMYASRIRLISSDKGVGVNLGNLNARQGDITLNASGKLTVQNSLASGSLNAKGESVTLSGEHKASGSMNVSGQDIALSNGTFASDNNIALNSEGKLTLSNTRLTAGKNLSLNAQDLTQDGSSSVNTARDISAQVAGTITNQGQLIAGNNAAISSGSLSNSGKIAAKGTTSISAVKALSNAAGGDILSDEALIVSAENIRQNGTLSGKKSLAINGQSLTAAKGSLSTSLGNVSLKTREANLDGDVIAHGDLSVQANKLTSQRDAQLQSDGSLTLTATDATLYGTQVAQGALTLTAQNLIHGGVTTAADLTVSSGQFNNLSEGLFLSQGYLDISGDTVLNAGQVMANDLSLKTQTFSNEGLWQGTSALHMTADELSTGSTSRTLTAGSLTLDTGLLNTAGTLQGQNVVITARDWTNTGSLLGTDKLDVSLAGTLSNDGDILSQGNANLAAQNIANQGSLLSAANLTLTGESLDNRGALQGNNLVINGGSLNNNGDIIGVNGLVVALTGAFTQHQNKTLLTDGTLGLSAATVNNAGQIQGTDIALISDSVDNSGRIQANNDLAFTGDLTNHAAGIVLSQNTLNLTTPNLVNYGLIQGGGTTRIDASASARNDGKILSGGELTFNTASLTNNNWLQATSLLLNATAIDNSGTVFSTSNLAIHADRIEHRATGKLYSGGNLLLTSNVFEQLGQVVALGNLTLKLTSVFTGKNVLAAGNVLDITSNGAINNQSIMQGQAVNLTAGTALTNNGQITTGSGASALSAESIAMNATGTLQAGGDVALNSRGNITVDGFIGTTGSLTLNAAGNILNTALLYAGNNMYLLANAIHNNHGDILAGNSLWMQRDMAGNANAEVVNTSGNIETVNGDITVKTGHLLNERDGLEITSTYNEFAPDNQPYMDVYLSDIDADKLGIHVYTVCKGGVNTHCTTYDNLMPTFDYDQKRVLIDETAVQATANGGASRISSGRDFYAISDVIDNNSSYLLAAGDMYLTGGTLNNNSVQTGKISTYQTFEYQCQYECGYELKPFPAYEDVKTWVKNHEYNANEYIRYILTATEKVTELQASELYRSVIQAGGNIIANFTQDISNTMTTANAGGTSHTIEAPTLNTLSQPDGVQQQDLTNADSADITSPQWYESLTDAVAHIAGGNSLYPLPSDNNGYFVPSTDANSPYLIITNPKLDRLGQLDQNLFGDLYALMGIQPGTAPRETNSEYTDQNKFLGSAYFLDKLNLHPEYDYRFIGDAAFDTRYVSNFMLNQTGSRYISGLGSDLEQMQYLMDNAAGAQQSLGLAFGVALTATQIAALDSSILWWESASINGQTVMVPKVYLSPKDVTMNNGSVIAGNNVGLSGGNITNSGSTLAANNNLFIGSQNGISNLNASLMQAGGGLQLSALGDINNIGSTISGKTVQLESTGGSINNITQTEQWQAGGTGRRGESVSFSETQSGPMAGIIAQDDMILKAGQDINIAGAHVAAGDNLLMLADGNINVTANQITDSESQSGFRRKDATHSESVTSDGSSITAGGSLGMQAGNDVTIEASQINAGENAVLIAGNDLNLNAAGTRENSRQGKSETHSTDVATTTITSGNDLTLVAGQDINSQAAGIAAEGDVAMQAGRDVNLMAEETTQGDSYKAKKKVEINESVRQDSTEIVSGGNTTIVAGRDVNSEAAQVIASGDIGIGAGRDINLETATESDYHFKEETKTKKGFMKKTTTHTVEEDSATREAGTLLSGDNVALVAGNDLLVKGSAVVGDGNVSLNAGNNIDIVAATNSDSTYRLKEKKKSGMFSGGGIGVTIGTSKSRYEMNDEGTTQSESFSTVGSTGGNVSINAGGQAHIGGADIIAGKDLSIKGDSVLIEPGRDARTHDESFEQKQSGLTIALSGAAGSAVNSAVTTAQSVSDESDDRLAALKIAQGVMSGVSTGQAMELAQATTGDASTAFGISASLGTQSSKSESHSGQNTATGSTLTAGDNLSVTATGGDITAIGSQIKAGLDVALNAADDINLISSQNTQWLEGENSSSGGAIGIGIGMGESGAGINISASGNASRGSESGNGTQHNETTIDAGNRISINSGDDTTIAGAQVSGNSVVADIGGDLTISSLQDSDYYDSSQKSISGGASFSFGTMTGSGGISAANDKMNSDYNSVTEQSGIFAGDGGFDITVGGHTQLDGAVIASTGPADKNRLDTGTLGFSDIGNKAEYSTEHQGAGISTGGTIAENFIGNMANGVLVGAGGEGEASGTTKAAISAGTINIRDTENQQQDVADLSRDVEHANGSISPIFDKEKEQKRLEIAQALGDVGSQAMDIARTAGEIKGLEKAKAAHPELSGKDLLETKEYKDTQKQYGTGSDIQQGISAATMALQGLAGGDMAAALAGGAAPYLAEVVKKATGDNQGANIIAHAVVNAALAAAQGKDAASGAAGAAAGELAGMIALDTYGKPVSELTEQEKQKVLALSTLAAGLAGGLTGDSTADGMTGAIAGNTTVNNNLLGGGTEAGQEAWIRQHGIDMASCESAPGSASCQKAQNERDAVAGAMATAGLIYLPGAMQATGAIGGSANAGIQYLINGEVNPTDVLIATYVGAFTANTGAWGTIGWNAAGGATSNYLKGDDPLTGAGWGAGGAALGYGIGKYVITAPLDKMLNPTWKNYKWVDMGMGISKPLPSSPIPGISGNGGAALSTEIGSQLGPKVIDILEEKLK</sequence>
<dbReference type="Pfam" id="PF05860">
    <property type="entry name" value="TPS"/>
    <property type="match status" value="1"/>
</dbReference>
<evidence type="ECO:0000256" key="3">
    <source>
        <dbReference type="ARBA" id="ARBA00022913"/>
    </source>
</evidence>
<dbReference type="InterPro" id="IPR006914">
    <property type="entry name" value="VENN_dom"/>
</dbReference>
<dbReference type="InterPro" id="IPR008638">
    <property type="entry name" value="FhaB/CdiA-like_TPS"/>
</dbReference>
<feature type="region of interest" description="Disordered" evidence="6">
    <location>
        <begin position="1740"/>
        <end position="1769"/>
    </location>
</feature>
<feature type="chain" id="PRO_5047252152" evidence="7">
    <location>
        <begin position="34"/>
        <end position="2939"/>
    </location>
</feature>
<dbReference type="Pfam" id="PF13332">
    <property type="entry name" value="Fil_haemagg_2"/>
    <property type="match status" value="5"/>
</dbReference>
<dbReference type="SMART" id="SM00912">
    <property type="entry name" value="Haemagg_act"/>
    <property type="match status" value="1"/>
</dbReference>
<evidence type="ECO:0000256" key="6">
    <source>
        <dbReference type="SAM" id="MobiDB-lite"/>
    </source>
</evidence>
<keyword evidence="3" id="KW-1266">Target cell cytoplasm</keyword>
<evidence type="ECO:0000259" key="8">
    <source>
        <dbReference type="SMART" id="SM00912"/>
    </source>
</evidence>
<feature type="domain" description="Filamentous haemagglutinin FhaB/tRNA nuclease CdiA-like TPS" evidence="8">
    <location>
        <begin position="48"/>
        <end position="170"/>
    </location>
</feature>
<name>A0ABS6LS29_9GAMM</name>
<dbReference type="NCBIfam" id="TIGR01731">
    <property type="entry name" value="fil_hemag_20aa"/>
    <property type="match status" value="13"/>
</dbReference>
<evidence type="ECO:0000256" key="1">
    <source>
        <dbReference type="ARBA" id="ARBA00004219"/>
    </source>
</evidence>
<feature type="region of interest" description="Disordered" evidence="6">
    <location>
        <begin position="2189"/>
        <end position="2211"/>
    </location>
</feature>
<protein>
    <submittedName>
        <fullName evidence="9">Hemagglutinin repeat-containing protein</fullName>
    </submittedName>
</protein>
<dbReference type="Proteomes" id="UP000734343">
    <property type="component" value="Unassembled WGS sequence"/>
</dbReference>
<dbReference type="Pfam" id="PF04829">
    <property type="entry name" value="PT-VENN"/>
    <property type="match status" value="1"/>
</dbReference>
<accession>A0ABS6LS29</accession>
<reference evidence="9 10" key="1">
    <citation type="submission" date="2021-03" db="EMBL/GenBank/DDBJ databases">
        <title>Five novel Rahnella species.</title>
        <authorList>
            <person name="Brady C."/>
            <person name="Asselin J."/>
            <person name="Beer S."/>
            <person name="Bruberg M.B."/>
            <person name="Crampton B."/>
            <person name="Venter S."/>
            <person name="Arnold D."/>
            <person name="Denman S."/>
        </authorList>
    </citation>
    <scope>NUCLEOTIDE SEQUENCE [LARGE SCALE GENOMIC DNA]</scope>
    <source>
        <strain evidence="9 10">H11b</strain>
    </source>
</reference>
<comment type="subcellular location">
    <subcellularLocation>
        <location evidence="1">Target cell</location>
        <location evidence="1">Target cell cytoplasm</location>
    </subcellularLocation>
</comment>
<evidence type="ECO:0000256" key="5">
    <source>
        <dbReference type="ARBA" id="ARBA00024043"/>
    </source>
</evidence>
<dbReference type="InterPro" id="IPR025157">
    <property type="entry name" value="Hemagglutinin_rpt"/>
</dbReference>
<evidence type="ECO:0000256" key="2">
    <source>
        <dbReference type="ARBA" id="ARBA00022656"/>
    </source>
</evidence>
<feature type="compositionally biased region" description="Polar residues" evidence="6">
    <location>
        <begin position="1754"/>
        <end position="1766"/>
    </location>
</feature>
<dbReference type="EMBL" id="JAFMOW010000055">
    <property type="protein sequence ID" value="MBU9854781.1"/>
    <property type="molecule type" value="Genomic_DNA"/>
</dbReference>
<dbReference type="NCBIfam" id="TIGR01901">
    <property type="entry name" value="adhes_NPXG"/>
    <property type="match status" value="1"/>
</dbReference>
<keyword evidence="2" id="KW-0800">Toxin</keyword>
<dbReference type="InterPro" id="IPR010069">
    <property type="entry name" value="CdiA_FHA1_rpt"/>
</dbReference>
<comment type="caution">
    <text evidence="9">The sequence shown here is derived from an EMBL/GenBank/DDBJ whole genome shotgun (WGS) entry which is preliminary data.</text>
</comment>
<feature type="region of interest" description="Disordered" evidence="6">
    <location>
        <begin position="2282"/>
        <end position="2311"/>
    </location>
</feature>
<keyword evidence="7" id="KW-0732">Signal</keyword>
<keyword evidence="4" id="KW-0843">Virulence</keyword>
<dbReference type="RefSeq" id="WP_217172356.1">
    <property type="nucleotide sequence ID" value="NZ_JAFMOW010000055.1"/>
</dbReference>
<organism evidence="9 10">
    <name type="scientific">Rahnella bonaserana</name>
    <dbReference type="NCBI Taxonomy" id="2816248"/>
    <lineage>
        <taxon>Bacteria</taxon>
        <taxon>Pseudomonadati</taxon>
        <taxon>Pseudomonadota</taxon>
        <taxon>Gammaproteobacteria</taxon>
        <taxon>Enterobacterales</taxon>
        <taxon>Yersiniaceae</taxon>
        <taxon>Rahnella</taxon>
    </lineage>
</organism>
<proteinExistence type="inferred from homology"/>
<feature type="signal peptide" evidence="7">
    <location>
        <begin position="1"/>
        <end position="33"/>
    </location>
</feature>
<comment type="similarity">
    <text evidence="5">In the N-terminal section; belongs to the CdiA toxin family.</text>
</comment>
<gene>
    <name evidence="9" type="ORF">J1778_05740</name>
</gene>
<evidence type="ECO:0000313" key="10">
    <source>
        <dbReference type="Proteomes" id="UP000734343"/>
    </source>
</evidence>
<evidence type="ECO:0000313" key="9">
    <source>
        <dbReference type="EMBL" id="MBU9854781.1"/>
    </source>
</evidence>
<keyword evidence="10" id="KW-1185">Reference proteome</keyword>
<evidence type="ECO:0000256" key="4">
    <source>
        <dbReference type="ARBA" id="ARBA00023026"/>
    </source>
</evidence>